<evidence type="ECO:0000256" key="10">
    <source>
        <dbReference type="ARBA" id="ARBA00022837"/>
    </source>
</evidence>
<dbReference type="InterPro" id="IPR033905">
    <property type="entry name" value="Secretory_peroxidase"/>
</dbReference>
<dbReference type="AlphaFoldDB" id="A0AAD4SRK2"/>
<feature type="binding site" evidence="15">
    <location>
        <position position="160"/>
    </location>
    <ligand>
        <name>substrate</name>
    </ligand>
</feature>
<keyword evidence="7 19" id="KW-0349">Heme</keyword>
<gene>
    <name evidence="21" type="ORF">MKW98_021372</name>
</gene>
<evidence type="ECO:0000313" key="22">
    <source>
        <dbReference type="Proteomes" id="UP001202328"/>
    </source>
</evidence>
<feature type="site" description="Transition state stabilizer" evidence="17">
    <location>
        <position position="63"/>
    </location>
</feature>
<accession>A0AAD4SRK2</accession>
<evidence type="ECO:0000313" key="21">
    <source>
        <dbReference type="EMBL" id="KAI3917610.1"/>
    </source>
</evidence>
<evidence type="ECO:0000256" key="5">
    <source>
        <dbReference type="ARBA" id="ARBA00022525"/>
    </source>
</evidence>
<feature type="disulfide bond" evidence="18">
    <location>
        <begin position="118"/>
        <end position="321"/>
    </location>
</feature>
<reference evidence="21" key="1">
    <citation type="submission" date="2022-04" db="EMBL/GenBank/DDBJ databases">
        <title>A functionally conserved STORR gene fusion in Papaver species that diverged 16.8 million years ago.</title>
        <authorList>
            <person name="Catania T."/>
        </authorList>
    </citation>
    <scope>NUCLEOTIDE SEQUENCE</scope>
    <source>
        <strain evidence="21">S-188037</strain>
    </source>
</reference>
<dbReference type="PANTHER" id="PTHR31517">
    <property type="match status" value="1"/>
</dbReference>
<evidence type="ECO:0000256" key="12">
    <source>
        <dbReference type="ARBA" id="ARBA00023004"/>
    </source>
</evidence>
<dbReference type="GO" id="GO:0042744">
    <property type="term" value="P:hydrogen peroxide catabolic process"/>
    <property type="evidence" value="ECO:0007669"/>
    <property type="project" value="UniProtKB-KW"/>
</dbReference>
<sequence>MNNNVLPVLIVGIVLLNLEACYGQLQVGFYEGQCGNQDVESIVNSVVTGSFASDRSIVAALLRMQFHDCFVSGCDASLLIDGDSSEKKAGANLSVRGFELIDEAKTAVEQACPGIVSCSDIIIMATRDAVTLRGGSGARYEVETGRRDGLISEKANVDLPGPQTSVSDAIDRFSRKGLDATDMVILLGGHTVGVTHCDFFEDRLWDFDGTGSADPSMDPDLVETLKLKCPQDTNNESVEVDLDQNSSSSNIVDNSFYQEIRSSRGILEIDQNLALDPSTTDDVATLANDGSIFLNLFGESMVKLGQVGVLTGTDGQIRLRCNSVNAN</sequence>
<comment type="caution">
    <text evidence="21">The sequence shown here is derived from an EMBL/GenBank/DDBJ whole genome shotgun (WGS) entry which is preliminary data.</text>
</comment>
<evidence type="ECO:0000256" key="9">
    <source>
        <dbReference type="ARBA" id="ARBA00022729"/>
    </source>
</evidence>
<keyword evidence="19" id="KW-0376">Hydrogen peroxide</keyword>
<dbReference type="PROSITE" id="PS00435">
    <property type="entry name" value="PEROXIDASE_1"/>
    <property type="match status" value="1"/>
</dbReference>
<feature type="disulfide bond" evidence="18">
    <location>
        <begin position="69"/>
        <end position="74"/>
    </location>
</feature>
<dbReference type="EMBL" id="JAJJMB010008983">
    <property type="protein sequence ID" value="KAI3917610.1"/>
    <property type="molecule type" value="Genomic_DNA"/>
</dbReference>
<feature type="binding site" evidence="16">
    <location>
        <position position="68"/>
    </location>
    <ligand>
        <name>Ca(2+)</name>
        <dbReference type="ChEBI" id="CHEBI:29108"/>
        <label>1</label>
    </ligand>
</feature>
<dbReference type="InterPro" id="IPR019793">
    <property type="entry name" value="Peroxidases_heam-ligand_BS"/>
</dbReference>
<comment type="catalytic activity">
    <reaction evidence="1 19">
        <text>2 a phenolic donor + H2O2 = 2 a phenolic radical donor + 2 H2O</text>
        <dbReference type="Rhea" id="RHEA:56136"/>
        <dbReference type="ChEBI" id="CHEBI:15377"/>
        <dbReference type="ChEBI" id="CHEBI:16240"/>
        <dbReference type="ChEBI" id="CHEBI:139520"/>
        <dbReference type="ChEBI" id="CHEBI:139521"/>
        <dbReference type="EC" id="1.11.1.7"/>
    </reaction>
</comment>
<dbReference type="Gene3D" id="1.10.420.10">
    <property type="entry name" value="Peroxidase, domain 2"/>
    <property type="match status" value="1"/>
</dbReference>
<feature type="binding site" evidence="16">
    <location>
        <position position="253"/>
    </location>
    <ligand>
        <name>Ca(2+)</name>
        <dbReference type="ChEBI" id="CHEBI:29108"/>
        <label>2</label>
    </ligand>
</feature>
<feature type="binding site" evidence="16">
    <location>
        <position position="75"/>
    </location>
    <ligand>
        <name>Ca(2+)</name>
        <dbReference type="ChEBI" id="CHEBI:29108"/>
        <label>1</label>
    </ligand>
</feature>
<evidence type="ECO:0000256" key="6">
    <source>
        <dbReference type="ARBA" id="ARBA00022559"/>
    </source>
</evidence>
<feature type="binding site" description="axial binding residue" evidence="16">
    <location>
        <position position="190"/>
    </location>
    <ligand>
        <name>heme b</name>
        <dbReference type="ChEBI" id="CHEBI:60344"/>
    </ligand>
    <ligandPart>
        <name>Fe</name>
        <dbReference type="ChEBI" id="CHEBI:18248"/>
    </ligandPart>
</feature>
<dbReference type="CDD" id="cd00693">
    <property type="entry name" value="secretory_peroxidase"/>
    <property type="match status" value="1"/>
</dbReference>
<dbReference type="InterPro" id="IPR019794">
    <property type="entry name" value="Peroxidases_AS"/>
</dbReference>
<dbReference type="PRINTS" id="PR00461">
    <property type="entry name" value="PLPEROXIDASE"/>
</dbReference>
<comment type="cofactor">
    <cofactor evidence="16 19">
        <name>Ca(2+)</name>
        <dbReference type="ChEBI" id="CHEBI:29108"/>
    </cofactor>
    <text evidence="16 19">Binds 2 calcium ions per subunit.</text>
</comment>
<keyword evidence="11 19" id="KW-0560">Oxidoreductase</keyword>
<keyword evidence="10 16" id="KW-0106">Calcium</keyword>
<dbReference type="InterPro" id="IPR002016">
    <property type="entry name" value="Haem_peroxidase"/>
</dbReference>
<comment type="subcellular location">
    <subcellularLocation>
        <location evidence="19">Secreted</location>
    </subcellularLocation>
</comment>
<evidence type="ECO:0000256" key="4">
    <source>
        <dbReference type="ARBA" id="ARBA00012313"/>
    </source>
</evidence>
<keyword evidence="8 16" id="KW-0479">Metal-binding</keyword>
<feature type="binding site" evidence="16">
    <location>
        <position position="77"/>
    </location>
    <ligand>
        <name>Ca(2+)</name>
        <dbReference type="ChEBI" id="CHEBI:29108"/>
        <label>1</label>
    </ligand>
</feature>
<protein>
    <recommendedName>
        <fullName evidence="4 19">Peroxidase</fullName>
        <ecNumber evidence="4 19">1.11.1.7</ecNumber>
    </recommendedName>
</protein>
<dbReference type="PROSITE" id="PS00436">
    <property type="entry name" value="PEROXIDASE_2"/>
    <property type="match status" value="1"/>
</dbReference>
<comment type="function">
    <text evidence="2">Removal of H(2)O(2), oxidation of toxic reductants, biosynthesis and degradation of lignin, suberization, auxin catabolism, response to environmental stresses such as wounding, pathogen attack and oxidative stress. These functions might be dependent on each isozyme/isoform in each plant tissue.</text>
</comment>
<evidence type="ECO:0000256" key="14">
    <source>
        <dbReference type="PIRSR" id="PIRSR600823-1"/>
    </source>
</evidence>
<dbReference type="PANTHER" id="PTHR31517:SF59">
    <property type="entry name" value="PEROXIDASE"/>
    <property type="match status" value="1"/>
</dbReference>
<dbReference type="GO" id="GO:0005576">
    <property type="term" value="C:extracellular region"/>
    <property type="evidence" value="ECO:0007669"/>
    <property type="project" value="UniProtKB-SubCell"/>
</dbReference>
<keyword evidence="13 18" id="KW-1015">Disulfide bond</keyword>
<feature type="active site" description="Proton acceptor" evidence="14">
    <location>
        <position position="67"/>
    </location>
</feature>
<evidence type="ECO:0000256" key="18">
    <source>
        <dbReference type="PIRSR" id="PIRSR600823-5"/>
    </source>
</evidence>
<dbReference type="Proteomes" id="UP001202328">
    <property type="component" value="Unassembled WGS sequence"/>
</dbReference>
<evidence type="ECO:0000256" key="2">
    <source>
        <dbReference type="ARBA" id="ARBA00002322"/>
    </source>
</evidence>
<evidence type="ECO:0000256" key="16">
    <source>
        <dbReference type="PIRSR" id="PIRSR600823-3"/>
    </source>
</evidence>
<dbReference type="PROSITE" id="PS50873">
    <property type="entry name" value="PEROXIDASE_4"/>
    <property type="match status" value="1"/>
</dbReference>
<evidence type="ECO:0000256" key="7">
    <source>
        <dbReference type="ARBA" id="ARBA00022617"/>
    </source>
</evidence>
<organism evidence="21 22">
    <name type="scientific">Papaver atlanticum</name>
    <dbReference type="NCBI Taxonomy" id="357466"/>
    <lineage>
        <taxon>Eukaryota</taxon>
        <taxon>Viridiplantae</taxon>
        <taxon>Streptophyta</taxon>
        <taxon>Embryophyta</taxon>
        <taxon>Tracheophyta</taxon>
        <taxon>Spermatophyta</taxon>
        <taxon>Magnoliopsida</taxon>
        <taxon>Ranunculales</taxon>
        <taxon>Papaveraceae</taxon>
        <taxon>Papaveroideae</taxon>
        <taxon>Papaver</taxon>
    </lineage>
</organism>
<keyword evidence="5 19" id="KW-0964">Secreted</keyword>
<evidence type="ECO:0000256" key="19">
    <source>
        <dbReference type="RuleBase" id="RU362060"/>
    </source>
</evidence>
<comment type="cofactor">
    <cofactor evidence="16 19">
        <name>heme b</name>
        <dbReference type="ChEBI" id="CHEBI:60344"/>
    </cofactor>
    <text evidence="16 19">Binds 1 heme b (iron(II)-protoporphyrin IX) group per subunit.</text>
</comment>
<feature type="disulfide bond" evidence="18">
    <location>
        <begin position="34"/>
        <end position="112"/>
    </location>
</feature>
<keyword evidence="12 16" id="KW-0408">Iron</keyword>
<proteinExistence type="inferred from homology"/>
<keyword evidence="9 19" id="KW-0732">Signal</keyword>
<comment type="similarity">
    <text evidence="19">Belongs to the peroxidase family. Classical plant (class III) peroxidase subfamily.</text>
</comment>
<name>A0AAD4SRK2_9MAGN</name>
<feature type="binding site" evidence="16">
    <location>
        <position position="71"/>
    </location>
    <ligand>
        <name>Ca(2+)</name>
        <dbReference type="ChEBI" id="CHEBI:29108"/>
        <label>1</label>
    </ligand>
</feature>
<dbReference type="InterPro" id="IPR010255">
    <property type="entry name" value="Haem_peroxidase_sf"/>
</dbReference>
<dbReference type="FunFam" id="1.10.420.10:FF:000007">
    <property type="entry name" value="Peroxidase"/>
    <property type="match status" value="1"/>
</dbReference>
<feature type="binding site" evidence="16">
    <location>
        <position position="243"/>
    </location>
    <ligand>
        <name>Ca(2+)</name>
        <dbReference type="ChEBI" id="CHEBI:29108"/>
        <label>2</label>
    </ligand>
</feature>
<feature type="chain" id="PRO_5041780814" description="Peroxidase" evidence="19">
    <location>
        <begin position="24"/>
        <end position="327"/>
    </location>
</feature>
<dbReference type="GO" id="GO:0140825">
    <property type="term" value="F:lactoperoxidase activity"/>
    <property type="evidence" value="ECO:0007669"/>
    <property type="project" value="UniProtKB-EC"/>
</dbReference>
<evidence type="ECO:0000256" key="8">
    <source>
        <dbReference type="ARBA" id="ARBA00022723"/>
    </source>
</evidence>
<dbReference type="GO" id="GO:0006979">
    <property type="term" value="P:response to oxidative stress"/>
    <property type="evidence" value="ECO:0007669"/>
    <property type="project" value="UniProtKB-UniRule"/>
</dbReference>
<feature type="signal peptide" evidence="19">
    <location>
        <begin position="1"/>
        <end position="23"/>
    </location>
</feature>
<feature type="binding site" evidence="16">
    <location>
        <position position="191"/>
    </location>
    <ligand>
        <name>Ca(2+)</name>
        <dbReference type="ChEBI" id="CHEBI:29108"/>
        <label>2</label>
    </ligand>
</feature>
<evidence type="ECO:0000259" key="20">
    <source>
        <dbReference type="PROSITE" id="PS50873"/>
    </source>
</evidence>
<keyword evidence="22" id="KW-1185">Reference proteome</keyword>
<dbReference type="Pfam" id="PF00141">
    <property type="entry name" value="peroxidase"/>
    <property type="match status" value="1"/>
</dbReference>
<evidence type="ECO:0000256" key="3">
    <source>
        <dbReference type="ARBA" id="ARBA00006873"/>
    </source>
</evidence>
<dbReference type="SUPFAM" id="SSF48113">
    <property type="entry name" value="Heme-dependent peroxidases"/>
    <property type="match status" value="1"/>
</dbReference>
<dbReference type="Gene3D" id="1.10.520.10">
    <property type="match status" value="1"/>
</dbReference>
<evidence type="ECO:0000256" key="17">
    <source>
        <dbReference type="PIRSR" id="PIRSR600823-4"/>
    </source>
</evidence>
<dbReference type="GO" id="GO:0046872">
    <property type="term" value="F:metal ion binding"/>
    <property type="evidence" value="ECO:0007669"/>
    <property type="project" value="UniProtKB-UniRule"/>
</dbReference>
<dbReference type="InterPro" id="IPR000823">
    <property type="entry name" value="Peroxidase_pln"/>
</dbReference>
<dbReference type="PRINTS" id="PR00458">
    <property type="entry name" value="PEROXIDASE"/>
</dbReference>
<evidence type="ECO:0000256" key="15">
    <source>
        <dbReference type="PIRSR" id="PIRSR600823-2"/>
    </source>
</evidence>
<dbReference type="GO" id="GO:0020037">
    <property type="term" value="F:heme binding"/>
    <property type="evidence" value="ECO:0007669"/>
    <property type="project" value="UniProtKB-UniRule"/>
</dbReference>
<evidence type="ECO:0000256" key="11">
    <source>
        <dbReference type="ARBA" id="ARBA00023002"/>
    </source>
</evidence>
<comment type="similarity">
    <text evidence="3">Belongs to the peroxidase family. Ascorbate peroxidase subfamily.</text>
</comment>
<feature type="binding site" evidence="16">
    <location>
        <position position="73"/>
    </location>
    <ligand>
        <name>Ca(2+)</name>
        <dbReference type="ChEBI" id="CHEBI:29108"/>
        <label>1</label>
    </ligand>
</feature>
<feature type="domain" description="Plant heme peroxidase family profile" evidence="20">
    <location>
        <begin position="24"/>
        <end position="325"/>
    </location>
</feature>
<evidence type="ECO:0000256" key="1">
    <source>
        <dbReference type="ARBA" id="ARBA00000189"/>
    </source>
</evidence>
<dbReference type="EC" id="1.11.1.7" evidence="4 19"/>
<feature type="disulfide bond" evidence="18">
    <location>
        <begin position="197"/>
        <end position="229"/>
    </location>
</feature>
<feature type="binding site" evidence="16">
    <location>
        <position position="86"/>
    </location>
    <ligand>
        <name>Ca(2+)</name>
        <dbReference type="ChEBI" id="CHEBI:29108"/>
        <label>1</label>
    </ligand>
</feature>
<evidence type="ECO:0000256" key="13">
    <source>
        <dbReference type="ARBA" id="ARBA00023157"/>
    </source>
</evidence>
<keyword evidence="6 19" id="KW-0575">Peroxidase</keyword>